<proteinExistence type="predicted"/>
<dbReference type="InParanoid" id="W0RVI3"/>
<protein>
    <submittedName>
        <fullName evidence="3">Phospholipase/carboxylesterase protein</fullName>
    </submittedName>
</protein>
<evidence type="ECO:0000256" key="2">
    <source>
        <dbReference type="ARBA" id="ARBA00022801"/>
    </source>
</evidence>
<evidence type="ECO:0000313" key="4">
    <source>
        <dbReference type="Proteomes" id="UP000019151"/>
    </source>
</evidence>
<dbReference type="InterPro" id="IPR029058">
    <property type="entry name" value="AB_hydrolase_fold"/>
</dbReference>
<dbReference type="GO" id="GO:0016787">
    <property type="term" value="F:hydrolase activity"/>
    <property type="evidence" value="ECO:0007669"/>
    <property type="project" value="UniProtKB-KW"/>
</dbReference>
<sequence length="276" mass="30235">MTMPRLSLAPIVFVLLAACTGRDHGPRTAHAATLPPRTATATGDGFVMRTVRDGGVDYRYQVFVPRAYDAERRLPVILYLHGSGAMGTDGQQQTLAGLGETVRARRDSFPAIVVFPQAPKLEHGVGRAIFARIAMRALDDATREFHGDSARTYLTGYSFGAKLGYELLAENPSRFAAYVPVSGEVCVVCLTDRPAGANADSVLHAVIQRAGPVPMWLFHGRRDGSIPVASARRIVRIRQDMGAPVRYTELPDGTHDIWHEAYETPGLFDWLLAQHR</sequence>
<dbReference type="AlphaFoldDB" id="W0RVI3"/>
<dbReference type="KEGG" id="gba:J421_6058"/>
<dbReference type="SUPFAM" id="SSF53474">
    <property type="entry name" value="alpha/beta-Hydrolases"/>
    <property type="match status" value="1"/>
</dbReference>
<keyword evidence="3" id="KW-0614">Plasmid</keyword>
<evidence type="ECO:0000256" key="1">
    <source>
        <dbReference type="ARBA" id="ARBA00022729"/>
    </source>
</evidence>
<dbReference type="PANTHER" id="PTHR43037:SF5">
    <property type="entry name" value="FERULOYL ESTERASE"/>
    <property type="match status" value="1"/>
</dbReference>
<reference evidence="3 4" key="1">
    <citation type="journal article" date="2014" name="Genome Announc.">
        <title>Genome Sequence and Methylome of Soil Bacterium Gemmatirosa kalamazoonensis KBS708T, a Member of the Rarely Cultivated Gemmatimonadetes Phylum.</title>
        <authorList>
            <person name="Debruyn J.M."/>
            <person name="Radosevich M."/>
            <person name="Wommack K.E."/>
            <person name="Polson S.W."/>
            <person name="Hauser L.J."/>
            <person name="Fawaz M.N."/>
            <person name="Korlach J."/>
            <person name="Tsai Y.C."/>
        </authorList>
    </citation>
    <scope>NUCLEOTIDE SEQUENCE [LARGE SCALE GENOMIC DNA]</scope>
    <source>
        <strain evidence="3 4">KBS708</strain>
        <plasmid evidence="4">Plasmid 2</plasmid>
    </source>
</reference>
<keyword evidence="4" id="KW-1185">Reference proteome</keyword>
<evidence type="ECO:0000313" key="3">
    <source>
        <dbReference type="EMBL" id="AHG93593.1"/>
    </source>
</evidence>
<keyword evidence="2" id="KW-0378">Hydrolase</keyword>
<gene>
    <name evidence="3" type="ORF">J421_6058</name>
</gene>
<dbReference type="Gene3D" id="3.40.50.1820">
    <property type="entry name" value="alpha/beta hydrolase"/>
    <property type="match status" value="1"/>
</dbReference>
<organism evidence="3 4">
    <name type="scientific">Gemmatirosa kalamazoonensis</name>
    <dbReference type="NCBI Taxonomy" id="861299"/>
    <lineage>
        <taxon>Bacteria</taxon>
        <taxon>Pseudomonadati</taxon>
        <taxon>Gemmatimonadota</taxon>
        <taxon>Gemmatimonadia</taxon>
        <taxon>Gemmatimonadales</taxon>
        <taxon>Gemmatimonadaceae</taxon>
        <taxon>Gemmatirosa</taxon>
    </lineage>
</organism>
<keyword evidence="1" id="KW-0732">Signal</keyword>
<accession>W0RVI3</accession>
<dbReference type="eggNOG" id="COG4099">
    <property type="taxonomic scope" value="Bacteria"/>
</dbReference>
<dbReference type="Proteomes" id="UP000019151">
    <property type="component" value="Plasmid 2"/>
</dbReference>
<dbReference type="PROSITE" id="PS51257">
    <property type="entry name" value="PROKAR_LIPOPROTEIN"/>
    <property type="match status" value="1"/>
</dbReference>
<geneLocation type="plasmid" evidence="3 4">
    <name>2</name>
</geneLocation>
<dbReference type="EMBL" id="CP007130">
    <property type="protein sequence ID" value="AHG93593.1"/>
    <property type="molecule type" value="Genomic_DNA"/>
</dbReference>
<name>W0RVI3_9BACT</name>
<dbReference type="InterPro" id="IPR050955">
    <property type="entry name" value="Plant_Biomass_Hydrol_Est"/>
</dbReference>
<dbReference type="PANTHER" id="PTHR43037">
    <property type="entry name" value="UNNAMED PRODUCT-RELATED"/>
    <property type="match status" value="1"/>
</dbReference>
<dbReference type="HOGENOM" id="CLU_064094_0_0_0"/>